<dbReference type="RefSeq" id="WP_239672410.1">
    <property type="nucleotide sequence ID" value="NZ_CP049742.1"/>
</dbReference>
<gene>
    <name evidence="3" type="ORF">G8O30_12595</name>
</gene>
<proteinExistence type="inferred from homology"/>
<sequence>MKVLVTGGLGFIGSSIVELLEREGHEVFVMDDVRSGDRNNVNMDDNRLYEMDILSEQVEDIFREQRFDAVIHQAAQVSVSYSMKNPLEDMACNVNGTVRMLDLSVRYKVKKFIYASTAAVYGSPVKPLVNEDTVPNPISPYGLSKLTGEEYCKMYHRLDPSMSITILRYSNVYGPKQKSTGEAGVVTKFLEAMKSNQAITVYGDGKQTRDFVYVEDVARANVLALEERHPFSLYQVGMGQSITIEELIMSMSTVFRVSFTINYEPEREGDIRHSKVDISKIVNAYNWRPNTTISKGLEKMRHYWGWKDV</sequence>
<dbReference type="SUPFAM" id="SSF51735">
    <property type="entry name" value="NAD(P)-binding Rossmann-fold domains"/>
    <property type="match status" value="1"/>
</dbReference>
<evidence type="ECO:0000313" key="4">
    <source>
        <dbReference type="Proteomes" id="UP000593626"/>
    </source>
</evidence>
<evidence type="ECO:0000259" key="2">
    <source>
        <dbReference type="Pfam" id="PF01370"/>
    </source>
</evidence>
<dbReference type="InterPro" id="IPR036291">
    <property type="entry name" value="NAD(P)-bd_dom_sf"/>
</dbReference>
<dbReference type="Gene3D" id="3.90.25.10">
    <property type="entry name" value="UDP-galactose 4-epimerase, domain 1"/>
    <property type="match status" value="1"/>
</dbReference>
<evidence type="ECO:0000256" key="1">
    <source>
        <dbReference type="ARBA" id="ARBA00007637"/>
    </source>
</evidence>
<evidence type="ECO:0000313" key="3">
    <source>
        <dbReference type="EMBL" id="QPC47736.1"/>
    </source>
</evidence>
<dbReference type="Gene3D" id="3.40.50.720">
    <property type="entry name" value="NAD(P)-binding Rossmann-like Domain"/>
    <property type="match status" value="1"/>
</dbReference>
<feature type="domain" description="NAD-dependent epimerase/dehydratase" evidence="2">
    <location>
        <begin position="3"/>
        <end position="228"/>
    </location>
</feature>
<organism evidence="3 4">
    <name type="scientific">Mangrovibacillus cuniculi</name>
    <dbReference type="NCBI Taxonomy" id="2593652"/>
    <lineage>
        <taxon>Bacteria</taxon>
        <taxon>Bacillati</taxon>
        <taxon>Bacillota</taxon>
        <taxon>Bacilli</taxon>
        <taxon>Bacillales</taxon>
        <taxon>Bacillaceae</taxon>
        <taxon>Mangrovibacillus</taxon>
    </lineage>
</organism>
<dbReference type="InterPro" id="IPR001509">
    <property type="entry name" value="Epimerase_deHydtase"/>
</dbReference>
<keyword evidence="4" id="KW-1185">Reference proteome</keyword>
<dbReference type="AlphaFoldDB" id="A0A7S8HGN1"/>
<comment type="similarity">
    <text evidence="1">Belongs to the NAD(P)-dependent epimerase/dehydratase family.</text>
</comment>
<dbReference type="EMBL" id="CP049742">
    <property type="protein sequence ID" value="QPC47736.1"/>
    <property type="molecule type" value="Genomic_DNA"/>
</dbReference>
<dbReference type="PANTHER" id="PTHR43000">
    <property type="entry name" value="DTDP-D-GLUCOSE 4,6-DEHYDRATASE-RELATED"/>
    <property type="match status" value="1"/>
</dbReference>
<dbReference type="Proteomes" id="UP000593626">
    <property type="component" value="Chromosome"/>
</dbReference>
<name>A0A7S8HGN1_9BACI</name>
<protein>
    <submittedName>
        <fullName evidence="3">NAD-dependent epimerase/dehydratase family protein</fullName>
    </submittedName>
</protein>
<dbReference type="KEGG" id="mcui:G8O30_12595"/>
<reference evidence="3 4" key="1">
    <citation type="submission" date="2019-07" db="EMBL/GenBank/DDBJ databases">
        <title>Genome sequence of 2 isolates from Red Sea Mangroves.</title>
        <authorList>
            <person name="Sefrji F."/>
            <person name="Michoud G."/>
            <person name="Merlino G."/>
            <person name="Daffonchio D."/>
        </authorList>
    </citation>
    <scope>NUCLEOTIDE SEQUENCE [LARGE SCALE GENOMIC DNA]</scope>
    <source>
        <strain evidence="3 4">R1DC41</strain>
    </source>
</reference>
<dbReference type="Pfam" id="PF01370">
    <property type="entry name" value="Epimerase"/>
    <property type="match status" value="1"/>
</dbReference>
<accession>A0A7S8HGN1</accession>